<dbReference type="Gene3D" id="4.10.60.10">
    <property type="entry name" value="Zinc finger, CCHC-type"/>
    <property type="match status" value="1"/>
</dbReference>
<dbReference type="PROSITE" id="PS50158">
    <property type="entry name" value="ZF_CCHC"/>
    <property type="match status" value="1"/>
</dbReference>
<keyword evidence="1" id="KW-0863">Zinc-finger</keyword>
<reference evidence="3" key="1">
    <citation type="submission" date="2020-06" db="EMBL/GenBank/DDBJ databases">
        <authorList>
            <person name="Ji K."/>
            <person name="Li J."/>
        </authorList>
    </citation>
    <scope>NUCLEOTIDE SEQUENCE</scope>
    <source>
        <strain evidence="3">JKM2019</strain>
        <tissue evidence="3">Whole body</tissue>
    </source>
</reference>
<evidence type="ECO:0000259" key="2">
    <source>
        <dbReference type="PROSITE" id="PS50158"/>
    </source>
</evidence>
<reference evidence="3" key="2">
    <citation type="journal article" date="2021" name="World Allergy Organ. J.">
        <title>Chromosome-level assembly of Dermatophagoides farinae genome and transcriptome reveals two novel allergens Der f 37 and Der f 39.</title>
        <authorList>
            <person name="Chen J."/>
            <person name="Cai Z."/>
            <person name="Fan D."/>
            <person name="Hu J."/>
            <person name="Hou Y."/>
            <person name="He Y."/>
            <person name="Zhang Z."/>
            <person name="Zhao Z."/>
            <person name="Gao P."/>
            <person name="Hu W."/>
            <person name="Sun J."/>
            <person name="Li J."/>
            <person name="Ji K."/>
        </authorList>
    </citation>
    <scope>NUCLEOTIDE SEQUENCE</scope>
    <source>
        <strain evidence="3">JKM2019</strain>
    </source>
</reference>
<comment type="caution">
    <text evidence="3">The sequence shown here is derived from an EMBL/GenBank/DDBJ whole genome shotgun (WGS) entry which is preliminary data.</text>
</comment>
<protein>
    <recommendedName>
        <fullName evidence="2">CCHC-type domain-containing protein</fullName>
    </recommendedName>
</protein>
<sequence length="392" mass="44682">MGSANANVRIPQLGEIPFFIWQERVKWALGSLGLKNYVEDVAIYERSLSQKNLKEIDKVKSIIGDALSQQDLMQIIPCSNPIDIMKVLENKYRGPKAKNIFELFKELQTTKFNNSIIDLFSQIRRVFWVKEQNVCVYPESLMNAIISNLLPKGMNQLNKFSLYINTGKDDSDLMSDTAFESHLLELERNLKLIVNWLLKQKTLVCQHRHPNKQRKQTKKKRFGGKCYNCGLIGHMSKDCRRPKQNVDPSGAAANPITLVNWTGIMPSNNSSFYSDSGASYHIVNDHSLLSDIRKSNVRIDSIHGVEENVQFGTLLCQFFNGTVWLDIKLLDVAFIPNQPFNLISTGNLTNPRIHSGMKVIEEDGKLTVYRFGKPILTGEQTSEEIQQVKYIN</sequence>
<dbReference type="InterPro" id="IPR054722">
    <property type="entry name" value="PolX-like_BBD"/>
</dbReference>
<dbReference type="InterPro" id="IPR036875">
    <property type="entry name" value="Znf_CCHC_sf"/>
</dbReference>
<feature type="domain" description="CCHC-type" evidence="2">
    <location>
        <begin position="225"/>
        <end position="241"/>
    </location>
</feature>
<dbReference type="Pfam" id="PF00098">
    <property type="entry name" value="zf-CCHC"/>
    <property type="match status" value="1"/>
</dbReference>
<evidence type="ECO:0000313" key="3">
    <source>
        <dbReference type="EMBL" id="KAH7638467.1"/>
    </source>
</evidence>
<keyword evidence="1" id="KW-0479">Metal-binding</keyword>
<dbReference type="InterPro" id="IPR001878">
    <property type="entry name" value="Znf_CCHC"/>
</dbReference>
<gene>
    <name evidence="3" type="ORF">HUG17_2500</name>
</gene>
<evidence type="ECO:0000256" key="1">
    <source>
        <dbReference type="PROSITE-ProRule" id="PRU00047"/>
    </source>
</evidence>
<dbReference type="SMART" id="SM00343">
    <property type="entry name" value="ZnF_C2HC"/>
    <property type="match status" value="1"/>
</dbReference>
<dbReference type="GO" id="GO:0008270">
    <property type="term" value="F:zinc ion binding"/>
    <property type="evidence" value="ECO:0007669"/>
    <property type="project" value="UniProtKB-KW"/>
</dbReference>
<dbReference type="AlphaFoldDB" id="A0A9D4SDW7"/>
<accession>A0A9D4SDW7</accession>
<proteinExistence type="predicted"/>
<dbReference type="Pfam" id="PF22936">
    <property type="entry name" value="Pol_BBD"/>
    <property type="match status" value="1"/>
</dbReference>
<dbReference type="GO" id="GO:0003676">
    <property type="term" value="F:nucleic acid binding"/>
    <property type="evidence" value="ECO:0007669"/>
    <property type="project" value="InterPro"/>
</dbReference>
<dbReference type="Proteomes" id="UP000828236">
    <property type="component" value="Unassembled WGS sequence"/>
</dbReference>
<name>A0A9D4SDW7_DERFA</name>
<organism evidence="3">
    <name type="scientific">Dermatophagoides farinae</name>
    <name type="common">American house dust mite</name>
    <dbReference type="NCBI Taxonomy" id="6954"/>
    <lineage>
        <taxon>Eukaryota</taxon>
        <taxon>Metazoa</taxon>
        <taxon>Ecdysozoa</taxon>
        <taxon>Arthropoda</taxon>
        <taxon>Chelicerata</taxon>
        <taxon>Arachnida</taxon>
        <taxon>Acari</taxon>
        <taxon>Acariformes</taxon>
        <taxon>Sarcoptiformes</taxon>
        <taxon>Astigmata</taxon>
        <taxon>Psoroptidia</taxon>
        <taxon>Analgoidea</taxon>
        <taxon>Pyroglyphidae</taxon>
        <taxon>Dermatophagoidinae</taxon>
        <taxon>Dermatophagoides</taxon>
    </lineage>
</organism>
<dbReference type="EMBL" id="SDOV01000007">
    <property type="protein sequence ID" value="KAH7638467.1"/>
    <property type="molecule type" value="Genomic_DNA"/>
</dbReference>
<keyword evidence="1" id="KW-0862">Zinc</keyword>
<dbReference type="SUPFAM" id="SSF57756">
    <property type="entry name" value="Retrovirus zinc finger-like domains"/>
    <property type="match status" value="1"/>
</dbReference>